<proteinExistence type="predicted"/>
<feature type="region of interest" description="Disordered" evidence="1">
    <location>
        <begin position="1"/>
        <end position="36"/>
    </location>
</feature>
<feature type="compositionally biased region" description="Basic residues" evidence="1">
    <location>
        <begin position="12"/>
        <end position="21"/>
    </location>
</feature>
<dbReference type="Proteomes" id="UP000515976">
    <property type="component" value="Chromosome"/>
</dbReference>
<keyword evidence="3" id="KW-1185">Reference proteome</keyword>
<dbReference type="KEGG" id="pei:H9L10_06890"/>
<organism evidence="2 3">
    <name type="scientific">Phycicoccus endophyticus</name>
    <dbReference type="NCBI Taxonomy" id="1690220"/>
    <lineage>
        <taxon>Bacteria</taxon>
        <taxon>Bacillati</taxon>
        <taxon>Actinomycetota</taxon>
        <taxon>Actinomycetes</taxon>
        <taxon>Micrococcales</taxon>
        <taxon>Intrasporangiaceae</taxon>
        <taxon>Phycicoccus</taxon>
    </lineage>
</organism>
<name>A0A7G9R4Y7_9MICO</name>
<evidence type="ECO:0000313" key="3">
    <source>
        <dbReference type="Proteomes" id="UP000515976"/>
    </source>
</evidence>
<sequence length="408" mass="42024">MHRARGAAAAVRGRRRHRGGAGRHVERCGARASAGVDPPAAALDTLLTRRERAVLAGDRAAFAATLADPASASGRRQLRSFAAARALGVRRLTHEVADPPAGTGAVSATVRYRLTGLDRAARSATVGYALRWTAAGWRVASERAVSGLAAPPWVAMPALAVQRGVAAVVAGTAPRAVLRETAATVEHALPALRRSWSRTPAQVLVLAPDTAAEAAALLGQATGAVGEVAATTEGPVGPDGRATGDEVVLDPRARRTLTAAGDRVVLTHELAHVAVRATLPGSAPRWLAEGYADHVGYAEADVPDSALLRPLARAVADGTAPARVPSADELDPAAGDLEVGYLAAWQVVEAAVARAGEDAVHELLRRCSVTGGEAAAERACDAAMPAVLGTDRAGLTRDWRRRLADLAP</sequence>
<gene>
    <name evidence="2" type="ORF">H9L10_06890</name>
</gene>
<feature type="compositionally biased region" description="Low complexity" evidence="1">
    <location>
        <begin position="1"/>
        <end position="11"/>
    </location>
</feature>
<dbReference type="InterPro" id="IPR032710">
    <property type="entry name" value="NTF2-like_dom_sf"/>
</dbReference>
<evidence type="ECO:0000256" key="1">
    <source>
        <dbReference type="SAM" id="MobiDB-lite"/>
    </source>
</evidence>
<evidence type="ECO:0000313" key="2">
    <source>
        <dbReference type="EMBL" id="QNN50662.1"/>
    </source>
</evidence>
<dbReference type="SUPFAM" id="SSF54427">
    <property type="entry name" value="NTF2-like"/>
    <property type="match status" value="1"/>
</dbReference>
<accession>A0A7G9R4Y7</accession>
<dbReference type="AlphaFoldDB" id="A0A7G9R4Y7"/>
<dbReference type="RefSeq" id="WP_187566790.1">
    <property type="nucleotide sequence ID" value="NZ_CP060712.1"/>
</dbReference>
<reference evidence="2 3" key="1">
    <citation type="submission" date="2020-08" db="EMBL/GenBank/DDBJ databases">
        <title>Genome sequence of Phycicoccus endophyticus JCM 31784T.</title>
        <authorList>
            <person name="Hyun D.-W."/>
            <person name="Bae J.-W."/>
        </authorList>
    </citation>
    <scope>NUCLEOTIDE SEQUENCE [LARGE SCALE GENOMIC DNA]</scope>
    <source>
        <strain evidence="2 3">JCM 31784</strain>
    </source>
</reference>
<dbReference type="EMBL" id="CP060712">
    <property type="protein sequence ID" value="QNN50662.1"/>
    <property type="molecule type" value="Genomic_DNA"/>
</dbReference>
<evidence type="ECO:0008006" key="4">
    <source>
        <dbReference type="Google" id="ProtNLM"/>
    </source>
</evidence>
<protein>
    <recommendedName>
        <fullName evidence="4">DUF1570 domain-containing protein</fullName>
    </recommendedName>
</protein>